<feature type="transmembrane region" description="Helical" evidence="2">
    <location>
        <begin position="118"/>
        <end position="138"/>
    </location>
</feature>
<feature type="region of interest" description="Disordered" evidence="1">
    <location>
        <begin position="1"/>
        <end position="47"/>
    </location>
</feature>
<feature type="transmembrane region" description="Helical" evidence="2">
    <location>
        <begin position="91"/>
        <end position="111"/>
    </location>
</feature>
<keyword evidence="4" id="KW-0808">Transferase</keyword>
<dbReference type="EMBL" id="JACIJD010000025">
    <property type="protein sequence ID" value="MBB5695917.1"/>
    <property type="molecule type" value="Genomic_DNA"/>
</dbReference>
<keyword evidence="5" id="KW-1185">Reference proteome</keyword>
<dbReference type="InterPro" id="IPR045378">
    <property type="entry name" value="LNT_N"/>
</dbReference>
<comment type="caution">
    <text evidence="4">The sequence shown here is derived from an EMBL/GenBank/DDBJ whole genome shotgun (WGS) entry which is preliminary data.</text>
</comment>
<evidence type="ECO:0000256" key="2">
    <source>
        <dbReference type="SAM" id="Phobius"/>
    </source>
</evidence>
<feature type="domain" description="Apolipoprotein N-acyltransferase N-terminal" evidence="3">
    <location>
        <begin position="78"/>
        <end position="204"/>
    </location>
</feature>
<dbReference type="RefSeq" id="WP_184521081.1">
    <property type="nucleotide sequence ID" value="NZ_JACIJD010000025.1"/>
</dbReference>
<proteinExistence type="predicted"/>
<dbReference type="PANTHER" id="PTHR38686">
    <property type="entry name" value="APOLIPOPROTEIN N-ACYLTRANSFERASE"/>
    <property type="match status" value="1"/>
</dbReference>
<evidence type="ECO:0000259" key="3">
    <source>
        <dbReference type="Pfam" id="PF20154"/>
    </source>
</evidence>
<sequence>MSGGALRTRAGRPIPSAVASTSPSRGGTGDEPEAAGGRRGTAPGRGEGFAPPDAVARLFTWLAGLPPRRALAAALALGLLSALALPPLHAVLVLLLAVPGLLALLGAATSWRRAGRLGLAWGFGHSLGGLYWVTEALLTDPARWWWLVPLAAPALAAVMALYAVPPALAAWFLPPGWRRLAGFAGAWTFAEMLRSVLFTGFPWNPRTHPAGTAFPDPRVR</sequence>
<dbReference type="Pfam" id="PF20154">
    <property type="entry name" value="LNT_N"/>
    <property type="match status" value="1"/>
</dbReference>
<keyword evidence="2" id="KW-0812">Transmembrane</keyword>
<keyword evidence="4" id="KW-0449">Lipoprotein</keyword>
<evidence type="ECO:0000313" key="5">
    <source>
        <dbReference type="Proteomes" id="UP000580654"/>
    </source>
</evidence>
<protein>
    <submittedName>
        <fullName evidence="4">Apolipoprotein N-acyltransferase</fullName>
    </submittedName>
</protein>
<dbReference type="Proteomes" id="UP000580654">
    <property type="component" value="Unassembled WGS sequence"/>
</dbReference>
<keyword evidence="2" id="KW-0472">Membrane</keyword>
<dbReference type="PANTHER" id="PTHR38686:SF1">
    <property type="entry name" value="APOLIPOPROTEIN N-ACYLTRANSFERASE"/>
    <property type="match status" value="1"/>
</dbReference>
<evidence type="ECO:0000256" key="1">
    <source>
        <dbReference type="SAM" id="MobiDB-lite"/>
    </source>
</evidence>
<dbReference type="GO" id="GO:0016410">
    <property type="term" value="F:N-acyltransferase activity"/>
    <property type="evidence" value="ECO:0007669"/>
    <property type="project" value="InterPro"/>
</dbReference>
<accession>A0A840YHJ6</accession>
<dbReference type="GO" id="GO:0042158">
    <property type="term" value="P:lipoprotein biosynthetic process"/>
    <property type="evidence" value="ECO:0007669"/>
    <property type="project" value="InterPro"/>
</dbReference>
<feature type="transmembrane region" description="Helical" evidence="2">
    <location>
        <begin position="144"/>
        <end position="173"/>
    </location>
</feature>
<reference evidence="4 5" key="1">
    <citation type="submission" date="2020-08" db="EMBL/GenBank/DDBJ databases">
        <title>Genomic Encyclopedia of Type Strains, Phase IV (KMG-IV): sequencing the most valuable type-strain genomes for metagenomic binning, comparative biology and taxonomic classification.</title>
        <authorList>
            <person name="Goeker M."/>
        </authorList>
    </citation>
    <scope>NUCLEOTIDE SEQUENCE [LARGE SCALE GENOMIC DNA]</scope>
    <source>
        <strain evidence="4 5">DSM 25622</strain>
    </source>
</reference>
<gene>
    <name evidence="4" type="ORF">FHS87_003985</name>
</gene>
<evidence type="ECO:0000313" key="4">
    <source>
        <dbReference type="EMBL" id="MBB5695917.1"/>
    </source>
</evidence>
<keyword evidence="4" id="KW-0012">Acyltransferase</keyword>
<keyword evidence="2" id="KW-1133">Transmembrane helix</keyword>
<dbReference type="AlphaFoldDB" id="A0A840YHJ6"/>
<name>A0A840YHJ6_9PROT</name>
<feature type="compositionally biased region" description="Gly residues" evidence="1">
    <location>
        <begin position="37"/>
        <end position="47"/>
    </location>
</feature>
<organism evidence="4 5">
    <name type="scientific">Muricoccus pecuniae</name>
    <dbReference type="NCBI Taxonomy" id="693023"/>
    <lineage>
        <taxon>Bacteria</taxon>
        <taxon>Pseudomonadati</taxon>
        <taxon>Pseudomonadota</taxon>
        <taxon>Alphaproteobacteria</taxon>
        <taxon>Acetobacterales</taxon>
        <taxon>Roseomonadaceae</taxon>
        <taxon>Muricoccus</taxon>
    </lineage>
</organism>
<dbReference type="GO" id="GO:0016020">
    <property type="term" value="C:membrane"/>
    <property type="evidence" value="ECO:0007669"/>
    <property type="project" value="InterPro"/>
</dbReference>
<dbReference type="InterPro" id="IPR004563">
    <property type="entry name" value="Apolipo_AcylTrfase"/>
</dbReference>